<evidence type="ECO:0000259" key="10">
    <source>
        <dbReference type="Pfam" id="PF00060"/>
    </source>
</evidence>
<name>A0A223HCY2_9NEOP</name>
<comment type="similarity">
    <text evidence="2">Belongs to the glutamate-gated ion channel (TC 1.A.10.1) family.</text>
</comment>
<keyword evidence="7 11" id="KW-0675">Receptor</keyword>
<evidence type="ECO:0000313" key="11">
    <source>
        <dbReference type="EMBL" id="AST36233.1"/>
    </source>
</evidence>
<dbReference type="PANTHER" id="PTHR42643">
    <property type="entry name" value="IONOTROPIC RECEPTOR 20A-RELATED"/>
    <property type="match status" value="1"/>
</dbReference>
<evidence type="ECO:0000256" key="1">
    <source>
        <dbReference type="ARBA" id="ARBA00004651"/>
    </source>
</evidence>
<evidence type="ECO:0000256" key="5">
    <source>
        <dbReference type="ARBA" id="ARBA00022989"/>
    </source>
</evidence>
<feature type="transmembrane region" description="Helical" evidence="9">
    <location>
        <begin position="285"/>
        <end position="309"/>
    </location>
</feature>
<dbReference type="GO" id="GO:0050906">
    <property type="term" value="P:detection of stimulus involved in sensory perception"/>
    <property type="evidence" value="ECO:0007669"/>
    <property type="project" value="UniProtKB-ARBA"/>
</dbReference>
<dbReference type="InterPro" id="IPR001320">
    <property type="entry name" value="Iontro_rcpt_C"/>
</dbReference>
<keyword evidence="6 9" id="KW-0472">Membrane</keyword>
<keyword evidence="5 9" id="KW-1133">Transmembrane helix</keyword>
<dbReference type="SUPFAM" id="SSF53850">
    <property type="entry name" value="Periplasmic binding protein-like II"/>
    <property type="match status" value="1"/>
</dbReference>
<dbReference type="EMBL" id="KY283573">
    <property type="protein sequence ID" value="AST36233.1"/>
    <property type="molecule type" value="mRNA"/>
</dbReference>
<evidence type="ECO:0000256" key="3">
    <source>
        <dbReference type="ARBA" id="ARBA00022475"/>
    </source>
</evidence>
<keyword evidence="3" id="KW-1003">Cell membrane</keyword>
<dbReference type="AlphaFoldDB" id="A0A223HCY2"/>
<evidence type="ECO:0000256" key="4">
    <source>
        <dbReference type="ARBA" id="ARBA00022692"/>
    </source>
</evidence>
<accession>A0A223HCY2</accession>
<dbReference type="Pfam" id="PF00060">
    <property type="entry name" value="Lig_chan"/>
    <property type="match status" value="1"/>
</dbReference>
<dbReference type="PANTHER" id="PTHR42643:SF33">
    <property type="entry name" value="GLUTAMATE RECEPTOR 2-LIKE PROTEIN"/>
    <property type="match status" value="1"/>
</dbReference>
<feature type="transmembrane region" description="Helical" evidence="9">
    <location>
        <begin position="214"/>
        <end position="234"/>
    </location>
</feature>
<evidence type="ECO:0000256" key="7">
    <source>
        <dbReference type="ARBA" id="ARBA00023170"/>
    </source>
</evidence>
<proteinExistence type="evidence at transcript level"/>
<feature type="transmembrane region" description="Helical" evidence="9">
    <location>
        <begin position="472"/>
        <end position="499"/>
    </location>
</feature>
<dbReference type="InterPro" id="IPR052192">
    <property type="entry name" value="Insect_Ionotropic_Sensory_Rcpt"/>
</dbReference>
<evidence type="ECO:0000256" key="8">
    <source>
        <dbReference type="ARBA" id="ARBA00023180"/>
    </source>
</evidence>
<organism evidence="11">
    <name type="scientific">Hedya nubiferana</name>
    <dbReference type="NCBI Taxonomy" id="572853"/>
    <lineage>
        <taxon>Eukaryota</taxon>
        <taxon>Metazoa</taxon>
        <taxon>Ecdysozoa</taxon>
        <taxon>Arthropoda</taxon>
        <taxon>Hexapoda</taxon>
        <taxon>Insecta</taxon>
        <taxon>Pterygota</taxon>
        <taxon>Neoptera</taxon>
        <taxon>Endopterygota</taxon>
        <taxon>Lepidoptera</taxon>
        <taxon>Glossata</taxon>
        <taxon>Ditrysia</taxon>
        <taxon>Tortricoidea</taxon>
        <taxon>Tortricidae</taxon>
        <taxon>Olethreutinae</taxon>
        <taxon>Olethreutini</taxon>
        <taxon>Hedya</taxon>
    </lineage>
</organism>
<keyword evidence="4 9" id="KW-0812">Transmembrane</keyword>
<gene>
    <name evidence="11" type="primary">IR</name>
</gene>
<keyword evidence="8" id="KW-0325">Glycoprotein</keyword>
<dbReference type="GO" id="GO:0015276">
    <property type="term" value="F:ligand-gated monoatomic ion channel activity"/>
    <property type="evidence" value="ECO:0007669"/>
    <property type="project" value="InterPro"/>
</dbReference>
<sequence length="525" mass="58763">MLFCNSICGIVASKRMSRFQFSIFCAKGDFIESVLSYCSRKTIIPVHKTARGRPTILTPRGVFHGILTDVRPHRELYRRRCDVMGAPIAMVNSIQSSNSSINHILNEDLLELEHDVMARNSWSYAKIGFLMLNATPVAKFSTRFGYLKNGQWTGTIRELIDYKGDIGTNIGVTSARLNAVTYIDVMDNSRPRFIFRQPALSLTSNIFSLPFSSGVWMATGITSFAAGLAFWLSIKLIGRTTDSDAAMGGDGAIDDEMMRDAFLVTMGAISQQGVEVHPRNVSARIILWVIFTTLMALYAAYSANIVVLLQAPSTSINSLEQLAKSKLTLAALDVDYNHFLFKGGMDPVRNEISKRVDPDKGPKAFYDITEGVEKIRKGMFALHGLVEPVYRQIEKTFLEPEKCDLVEIDYLGFSGMYSPASKKSPYVELLRVVYPRLREVGIKAAINNRFETSKPACKDSAAKFSSVGVTELWPVLIFMMYGVALSVGVACMELLVFHANRFISTRTRRRRLIEFNFFEPQQKES</sequence>
<dbReference type="GO" id="GO:0005886">
    <property type="term" value="C:plasma membrane"/>
    <property type="evidence" value="ECO:0007669"/>
    <property type="project" value="UniProtKB-SubCell"/>
</dbReference>
<evidence type="ECO:0000256" key="2">
    <source>
        <dbReference type="ARBA" id="ARBA00008685"/>
    </source>
</evidence>
<reference evidence="11" key="1">
    <citation type="journal article" date="2017" name="Sci. Rep.">
        <title>Antennal transcriptomes of three tortricid moths reveal putative conserved chemosensory receptors for social and habitat olfactory cues.</title>
        <authorList>
            <person name="Gonzalez F."/>
            <person name="Witzgall P."/>
            <person name="Walker W.B."/>
        </authorList>
    </citation>
    <scope>NUCLEOTIDE SEQUENCE</scope>
</reference>
<comment type="subcellular location">
    <subcellularLocation>
        <location evidence="1">Cell membrane</location>
        <topology evidence="1">Multi-pass membrane protein</topology>
    </subcellularLocation>
</comment>
<protein>
    <submittedName>
        <fullName evidence="11">Putative ionotropic receptor IR75p.1</fullName>
    </submittedName>
</protein>
<evidence type="ECO:0000256" key="6">
    <source>
        <dbReference type="ARBA" id="ARBA00023136"/>
    </source>
</evidence>
<dbReference type="Gene3D" id="1.10.287.70">
    <property type="match status" value="1"/>
</dbReference>
<feature type="domain" description="Ionotropic glutamate receptor C-terminal" evidence="10">
    <location>
        <begin position="214"/>
        <end position="482"/>
    </location>
</feature>
<evidence type="ECO:0000256" key="9">
    <source>
        <dbReference type="SAM" id="Phobius"/>
    </source>
</evidence>